<dbReference type="RefSeq" id="WP_146853551.1">
    <property type="nucleotide sequence ID" value="NZ_BKAG01000040.1"/>
</dbReference>
<protein>
    <submittedName>
        <fullName evidence="1">Uncharacterized protein</fullName>
    </submittedName>
</protein>
<dbReference type="Proteomes" id="UP000321577">
    <property type="component" value="Unassembled WGS sequence"/>
</dbReference>
<dbReference type="AlphaFoldDB" id="A0A512ME74"/>
<evidence type="ECO:0000313" key="1">
    <source>
        <dbReference type="EMBL" id="GEP45037.1"/>
    </source>
</evidence>
<sequence length="70" mass="7939">MSVAELKKEVSQLALADRIELADFLARKDRGSRQARQARISRRMKSLDRGRKFTAEDLMAVHKALKSIGL</sequence>
<evidence type="ECO:0000313" key="2">
    <source>
        <dbReference type="Proteomes" id="UP000321577"/>
    </source>
</evidence>
<dbReference type="EMBL" id="BKAG01000040">
    <property type="protein sequence ID" value="GEP45037.1"/>
    <property type="molecule type" value="Genomic_DNA"/>
</dbReference>
<accession>A0A512ME74</accession>
<gene>
    <name evidence="1" type="ORF">BGE01nite_43280</name>
</gene>
<keyword evidence="2" id="KW-1185">Reference proteome</keyword>
<name>A0A512ME74_9BACT</name>
<organism evidence="1 2">
    <name type="scientific">Brevifollis gellanilyticus</name>
    <dbReference type="NCBI Taxonomy" id="748831"/>
    <lineage>
        <taxon>Bacteria</taxon>
        <taxon>Pseudomonadati</taxon>
        <taxon>Verrucomicrobiota</taxon>
        <taxon>Verrucomicrobiia</taxon>
        <taxon>Verrucomicrobiales</taxon>
        <taxon>Verrucomicrobiaceae</taxon>
    </lineage>
</organism>
<comment type="caution">
    <text evidence="1">The sequence shown here is derived from an EMBL/GenBank/DDBJ whole genome shotgun (WGS) entry which is preliminary data.</text>
</comment>
<proteinExistence type="predicted"/>
<reference evidence="1 2" key="1">
    <citation type="submission" date="2019-07" db="EMBL/GenBank/DDBJ databases">
        <title>Whole genome shotgun sequence of Brevifollis gellanilyticus NBRC 108608.</title>
        <authorList>
            <person name="Hosoyama A."/>
            <person name="Uohara A."/>
            <person name="Ohji S."/>
            <person name="Ichikawa N."/>
        </authorList>
    </citation>
    <scope>NUCLEOTIDE SEQUENCE [LARGE SCALE GENOMIC DNA]</scope>
    <source>
        <strain evidence="1 2">NBRC 108608</strain>
    </source>
</reference>